<gene>
    <name evidence="1" type="primary">orf61</name>
</gene>
<accession>A0A1Z1M720</accession>
<geneLocation type="chloroplast" evidence="1"/>
<name>A0A1Z1M720_BOSMO</name>
<dbReference type="EMBL" id="MF101419">
    <property type="protein sequence ID" value="ARW61750.1"/>
    <property type="molecule type" value="Genomic_DNA"/>
</dbReference>
<keyword evidence="1" id="KW-0150">Chloroplast</keyword>
<dbReference type="AlphaFoldDB" id="A0A1Z1M720"/>
<protein>
    <submittedName>
        <fullName evidence="1">Uncharacterized protein</fullName>
    </submittedName>
</protein>
<proteinExistence type="predicted"/>
<organism evidence="1">
    <name type="scientific">Bostrychia moritziana</name>
    <name type="common">Red alga</name>
    <name type="synonym">Polysiphonia moritziana</name>
    <dbReference type="NCBI Taxonomy" id="103713"/>
    <lineage>
        <taxon>Eukaryota</taxon>
        <taxon>Rhodophyta</taxon>
        <taxon>Florideophyceae</taxon>
        <taxon>Rhodymeniophycidae</taxon>
        <taxon>Ceramiales</taxon>
        <taxon>Rhodomelaceae</taxon>
        <taxon>Bostrychia</taxon>
    </lineage>
</organism>
<dbReference type="GeneID" id="33354841"/>
<keyword evidence="1" id="KW-0934">Plastid</keyword>
<reference evidence="1" key="1">
    <citation type="journal article" date="2017" name="J. Phycol.">
        <title>Analysis of chloroplast genomes and a supermatrix inform reclassification of the Rhodomelaceae (Rhodophyta).</title>
        <authorList>
            <person name="Diaz-Tapia P."/>
            <person name="Maggs C.A."/>
            <person name="West J.A."/>
            <person name="Verbruggen H."/>
        </authorList>
    </citation>
    <scope>NUCLEOTIDE SEQUENCE</scope>
    <source>
        <strain evidence="1">JW3660</strain>
    </source>
</reference>
<evidence type="ECO:0000313" key="1">
    <source>
        <dbReference type="EMBL" id="ARW61750.1"/>
    </source>
</evidence>
<dbReference type="RefSeq" id="YP_009393188.1">
    <property type="nucleotide sequence ID" value="NC_035266.1"/>
</dbReference>
<sequence length="61" mass="6941">MIICKKLKTDDILIIIQSKNEIILPNNTETMKFNDLGYLINIVNVGGLFNYARQINKTSAK</sequence>